<accession>F4RT81</accession>
<dbReference type="EMBL" id="GL883118">
    <property type="protein sequence ID" value="EGG04463.1"/>
    <property type="molecule type" value="Genomic_DNA"/>
</dbReference>
<keyword evidence="2" id="KW-1185">Reference proteome</keyword>
<evidence type="ECO:0000313" key="1">
    <source>
        <dbReference type="EMBL" id="EGG04463.1"/>
    </source>
</evidence>
<gene>
    <name evidence="1" type="ORF">MELLADRAFT_64904</name>
</gene>
<dbReference type="VEuPathDB" id="FungiDB:MELLADRAFT_64904"/>
<dbReference type="Proteomes" id="UP000001072">
    <property type="component" value="Unassembled WGS sequence"/>
</dbReference>
<dbReference type="KEGG" id="mlr:MELLADRAFT_64904"/>
<dbReference type="RefSeq" id="XP_007412254.1">
    <property type="nucleotide sequence ID" value="XM_007412192.1"/>
</dbReference>
<dbReference type="GeneID" id="18930335"/>
<reference evidence="2" key="1">
    <citation type="journal article" date="2011" name="Proc. Natl. Acad. Sci. U.S.A.">
        <title>Obligate biotrophy features unraveled by the genomic analysis of rust fungi.</title>
        <authorList>
            <person name="Duplessis S."/>
            <person name="Cuomo C.A."/>
            <person name="Lin Y.-C."/>
            <person name="Aerts A."/>
            <person name="Tisserant E."/>
            <person name="Veneault-Fourrey C."/>
            <person name="Joly D.L."/>
            <person name="Hacquard S."/>
            <person name="Amselem J."/>
            <person name="Cantarel B.L."/>
            <person name="Chiu R."/>
            <person name="Coutinho P.M."/>
            <person name="Feau N."/>
            <person name="Field M."/>
            <person name="Frey P."/>
            <person name="Gelhaye E."/>
            <person name="Goldberg J."/>
            <person name="Grabherr M.G."/>
            <person name="Kodira C.D."/>
            <person name="Kohler A."/>
            <person name="Kuees U."/>
            <person name="Lindquist E.A."/>
            <person name="Lucas S.M."/>
            <person name="Mago R."/>
            <person name="Mauceli E."/>
            <person name="Morin E."/>
            <person name="Murat C."/>
            <person name="Pangilinan J.L."/>
            <person name="Park R."/>
            <person name="Pearson M."/>
            <person name="Quesneville H."/>
            <person name="Rouhier N."/>
            <person name="Sakthikumar S."/>
            <person name="Salamov A.A."/>
            <person name="Schmutz J."/>
            <person name="Selles B."/>
            <person name="Shapiro H."/>
            <person name="Tanguay P."/>
            <person name="Tuskan G.A."/>
            <person name="Henrissat B."/>
            <person name="Van de Peer Y."/>
            <person name="Rouze P."/>
            <person name="Ellis J.G."/>
            <person name="Dodds P.N."/>
            <person name="Schein J.E."/>
            <person name="Zhong S."/>
            <person name="Hamelin R.C."/>
            <person name="Grigoriev I.V."/>
            <person name="Szabo L.J."/>
            <person name="Martin F."/>
        </authorList>
    </citation>
    <scope>NUCLEOTIDE SEQUENCE [LARGE SCALE GENOMIC DNA]</scope>
    <source>
        <strain evidence="2">98AG31 / pathotype 3-4-7</strain>
    </source>
</reference>
<proteinExistence type="predicted"/>
<organism evidence="2">
    <name type="scientific">Melampsora larici-populina (strain 98AG31 / pathotype 3-4-7)</name>
    <name type="common">Poplar leaf rust fungus</name>
    <dbReference type="NCBI Taxonomy" id="747676"/>
    <lineage>
        <taxon>Eukaryota</taxon>
        <taxon>Fungi</taxon>
        <taxon>Dikarya</taxon>
        <taxon>Basidiomycota</taxon>
        <taxon>Pucciniomycotina</taxon>
        <taxon>Pucciniomycetes</taxon>
        <taxon>Pucciniales</taxon>
        <taxon>Melampsoraceae</taxon>
        <taxon>Melampsora</taxon>
    </lineage>
</organism>
<evidence type="ECO:0000313" key="2">
    <source>
        <dbReference type="Proteomes" id="UP000001072"/>
    </source>
</evidence>
<sequence length="447" mass="52762">MTSGMPNFNLEESKEFDYLDSETYFESEAIKDFFDLGESEALSGIDYHKVWYGPRKPRELQARDYLVEYLKRPLKDRKNSDPFFTCPPHLDDRSPGVDSLQLMNEMLQSDKHYWPQYILDILNTKPSEKIKNFWAFIFAIADFMPTPCLQITFFAVLKEQKNIPSGFDDKIKMNGIFEHVLYRYAKRMKEHVVLLGRRVVYIKKEEAIDIFTRDKQEKLGEYAINFEKKWSPDEEVVLYKNWASHMLVYIQVKGPIKALLETQAIQASLITSYNRDDRAQCLVNWEGERFQALAKEAVDIIQSSSKHSLNKFEMYQSEYSYGISSYWAYEVEDIRKVLGFWSTYMPFHFDIQFHPGSWKPYSFLAFLIMDKTKDNDLEKLMKRFLPITATCEPSTVLVAFLEFLEHNSESQRLRTKARDALKIIESEHQQEKVDSEEVFKKKAKMEV</sequence>
<dbReference type="InParanoid" id="F4RT81"/>
<dbReference type="AlphaFoldDB" id="F4RT81"/>
<protein>
    <submittedName>
        <fullName evidence="1">Uncharacterized protein</fullName>
    </submittedName>
</protein>
<name>F4RT81_MELLP</name>
<dbReference type="HOGENOM" id="CLU_049762_0_0_1"/>
<dbReference type="OrthoDB" id="10406862at2759"/>